<comment type="caution">
    <text evidence="2">The sequence shown here is derived from an EMBL/GenBank/DDBJ whole genome shotgun (WGS) entry which is preliminary data.</text>
</comment>
<reference evidence="3" key="1">
    <citation type="journal article" date="2019" name="Int. J. Syst. Evol. Microbiol.">
        <title>The Global Catalogue of Microorganisms (GCM) 10K type strain sequencing project: providing services to taxonomists for standard genome sequencing and annotation.</title>
        <authorList>
            <consortium name="The Broad Institute Genomics Platform"/>
            <consortium name="The Broad Institute Genome Sequencing Center for Infectious Disease"/>
            <person name="Wu L."/>
            <person name="Ma J."/>
        </authorList>
    </citation>
    <scope>NUCLEOTIDE SEQUENCE [LARGE SCALE GENOMIC DNA]</scope>
    <source>
        <strain evidence="3">TISTR 2466</strain>
    </source>
</reference>
<dbReference type="PANTHER" id="PTHR47738">
    <property type="entry name" value="PTS SYSTEM FRUCTOSE-LIKE EIIA COMPONENT-RELATED"/>
    <property type="match status" value="1"/>
</dbReference>
<name>A0ABW5S2B6_9BACL</name>
<dbReference type="PROSITE" id="PS51094">
    <property type="entry name" value="PTS_EIIA_TYPE_2"/>
    <property type="match status" value="1"/>
</dbReference>
<dbReference type="InterPro" id="IPR016152">
    <property type="entry name" value="PTrfase/Anion_transptr"/>
</dbReference>
<sequence length="155" mass="17717">MIISKQCVFKGVDCKDKSEALSFLADKLYVEGFVNEKYKEAILTREQNYPTGLPGSEWNIAIPHADFHLVNRTTIAAAILKQPVLFHSMDNIKKDIPVQIILMLAIKEPHGQIQMLQNVIQFIRNHELLKKIVDEYTEQQIVAVLQMQLNQKMGA</sequence>
<dbReference type="InterPro" id="IPR002178">
    <property type="entry name" value="PTS_EIIA_type-2_dom"/>
</dbReference>
<organism evidence="2 3">
    <name type="scientific">Sporolactobacillus shoreicorticis</name>
    <dbReference type="NCBI Taxonomy" id="1923877"/>
    <lineage>
        <taxon>Bacteria</taxon>
        <taxon>Bacillati</taxon>
        <taxon>Bacillota</taxon>
        <taxon>Bacilli</taxon>
        <taxon>Bacillales</taxon>
        <taxon>Sporolactobacillaceae</taxon>
        <taxon>Sporolactobacillus</taxon>
    </lineage>
</organism>
<evidence type="ECO:0000313" key="2">
    <source>
        <dbReference type="EMBL" id="MFD2693488.1"/>
    </source>
</evidence>
<protein>
    <submittedName>
        <fullName evidence="2">PTS sugar transporter subunit IIA</fullName>
    </submittedName>
</protein>
<feature type="domain" description="PTS EIIA type-2" evidence="1">
    <location>
        <begin position="1"/>
        <end position="148"/>
    </location>
</feature>
<dbReference type="Proteomes" id="UP001597399">
    <property type="component" value="Unassembled WGS sequence"/>
</dbReference>
<dbReference type="Pfam" id="PF00359">
    <property type="entry name" value="PTS_EIIA_2"/>
    <property type="match status" value="1"/>
</dbReference>
<keyword evidence="2" id="KW-0762">Sugar transport</keyword>
<keyword evidence="3" id="KW-1185">Reference proteome</keyword>
<evidence type="ECO:0000313" key="3">
    <source>
        <dbReference type="Proteomes" id="UP001597399"/>
    </source>
</evidence>
<proteinExistence type="predicted"/>
<dbReference type="PANTHER" id="PTHR47738:SF3">
    <property type="entry name" value="PHOSPHOTRANSFERASE SYSTEM MANNITOL_FRUCTOSE-SPECIFIC IIA DOMAIN CONTAINING PROTEIN"/>
    <property type="match status" value="1"/>
</dbReference>
<gene>
    <name evidence="2" type="ORF">ACFSUE_07595</name>
</gene>
<dbReference type="CDD" id="cd00211">
    <property type="entry name" value="PTS_IIA_fru"/>
    <property type="match status" value="1"/>
</dbReference>
<dbReference type="RefSeq" id="WP_253060360.1">
    <property type="nucleotide sequence ID" value="NZ_JAMXWM010000005.1"/>
</dbReference>
<dbReference type="Gene3D" id="3.40.930.10">
    <property type="entry name" value="Mannitol-specific EII, Chain A"/>
    <property type="match status" value="1"/>
</dbReference>
<accession>A0ABW5S2B6</accession>
<evidence type="ECO:0000259" key="1">
    <source>
        <dbReference type="PROSITE" id="PS51094"/>
    </source>
</evidence>
<dbReference type="InterPro" id="IPR051541">
    <property type="entry name" value="PTS_SugarTrans_NitroReg"/>
</dbReference>
<dbReference type="SUPFAM" id="SSF55804">
    <property type="entry name" value="Phoshotransferase/anion transport protein"/>
    <property type="match status" value="1"/>
</dbReference>
<keyword evidence="2" id="KW-0813">Transport</keyword>
<dbReference type="EMBL" id="JBHUMQ010000017">
    <property type="protein sequence ID" value="MFD2693488.1"/>
    <property type="molecule type" value="Genomic_DNA"/>
</dbReference>